<protein>
    <submittedName>
        <fullName evidence="2">Unannotated protein</fullName>
    </submittedName>
</protein>
<name>A0A6J7K0B5_9ZZZZ</name>
<proteinExistence type="predicted"/>
<feature type="compositionally biased region" description="Polar residues" evidence="1">
    <location>
        <begin position="125"/>
        <end position="141"/>
    </location>
</feature>
<gene>
    <name evidence="2" type="ORF">UFOPK3564_03326</name>
</gene>
<organism evidence="2">
    <name type="scientific">freshwater metagenome</name>
    <dbReference type="NCBI Taxonomy" id="449393"/>
    <lineage>
        <taxon>unclassified sequences</taxon>
        <taxon>metagenomes</taxon>
        <taxon>ecological metagenomes</taxon>
    </lineage>
</organism>
<reference evidence="2" key="1">
    <citation type="submission" date="2020-05" db="EMBL/GenBank/DDBJ databases">
        <authorList>
            <person name="Chiriac C."/>
            <person name="Salcher M."/>
            <person name="Ghai R."/>
            <person name="Kavagutti S V."/>
        </authorList>
    </citation>
    <scope>NUCLEOTIDE SEQUENCE</scope>
</reference>
<evidence type="ECO:0000313" key="2">
    <source>
        <dbReference type="EMBL" id="CAB4947772.1"/>
    </source>
</evidence>
<sequence length="152" mass="14810">MAVAVAVAVACPVAATGLPTAAVTDVVTVAEALTTSPAVTVGSVVAGGVSRTGPVGQSGPGVAGTGLPGGQVPALTQGSMTRRASRQLPARPSAPRIPATSQTCRRPSAQYGIAADAAKARPGSGSPNEVRSTGFSCSTCQEPGDVSMTKRP</sequence>
<accession>A0A6J7K0B5</accession>
<feature type="region of interest" description="Disordered" evidence="1">
    <location>
        <begin position="50"/>
        <end position="152"/>
    </location>
</feature>
<evidence type="ECO:0000256" key="1">
    <source>
        <dbReference type="SAM" id="MobiDB-lite"/>
    </source>
</evidence>
<dbReference type="EMBL" id="CAFBMK010000308">
    <property type="protein sequence ID" value="CAB4947772.1"/>
    <property type="molecule type" value="Genomic_DNA"/>
</dbReference>
<feature type="compositionally biased region" description="Gly residues" evidence="1">
    <location>
        <begin position="56"/>
        <end position="69"/>
    </location>
</feature>
<dbReference type="AlphaFoldDB" id="A0A6J7K0B5"/>